<keyword evidence="1" id="KW-0812">Transmembrane</keyword>
<dbReference type="Proteomes" id="UP000434957">
    <property type="component" value="Unassembled WGS sequence"/>
</dbReference>
<comment type="caution">
    <text evidence="2">The sequence shown here is derived from an EMBL/GenBank/DDBJ whole genome shotgun (WGS) entry which is preliminary data.</text>
</comment>
<keyword evidence="1" id="KW-0472">Membrane</keyword>
<feature type="transmembrane region" description="Helical" evidence="1">
    <location>
        <begin position="42"/>
        <end position="63"/>
    </location>
</feature>
<evidence type="ECO:0000313" key="3">
    <source>
        <dbReference type="EMBL" id="KAE8990319.1"/>
    </source>
</evidence>
<dbReference type="Proteomes" id="UP000429607">
    <property type="component" value="Unassembled WGS sequence"/>
</dbReference>
<sequence length="163" mass="17698">MHAAAAFTATKLVALCKATQVELQGKYSTQRVQALFKYHDYVSSIRVFLVLMVTPLPCLLLILAVDSVSLRPISEGVHSSQLFFVRAFVCFWVATITAYGQFKHMVPPFPLSNAKTIYFGGIVAGITVGVMYALTLVVGYPLPFGMVAVSPVCILLLLAPLLS</sequence>
<name>A0A6A3III8_9STRA</name>
<dbReference type="Proteomes" id="UP000435112">
    <property type="component" value="Unassembled WGS sequence"/>
</dbReference>
<evidence type="ECO:0000313" key="5">
    <source>
        <dbReference type="Proteomes" id="UP000429607"/>
    </source>
</evidence>
<keyword evidence="1" id="KW-1133">Transmembrane helix</keyword>
<feature type="transmembrane region" description="Helical" evidence="1">
    <location>
        <begin position="83"/>
        <end position="102"/>
    </location>
</feature>
<organism evidence="2 5">
    <name type="scientific">Phytophthora rubi</name>
    <dbReference type="NCBI Taxonomy" id="129364"/>
    <lineage>
        <taxon>Eukaryota</taxon>
        <taxon>Sar</taxon>
        <taxon>Stramenopiles</taxon>
        <taxon>Oomycota</taxon>
        <taxon>Peronosporomycetes</taxon>
        <taxon>Peronosporales</taxon>
        <taxon>Peronosporaceae</taxon>
        <taxon>Phytophthora</taxon>
    </lineage>
</organism>
<evidence type="ECO:0000313" key="4">
    <source>
        <dbReference type="EMBL" id="KAE9304221.1"/>
    </source>
</evidence>
<dbReference type="OrthoDB" id="125854at2759"/>
<dbReference type="EMBL" id="QXFT01002085">
    <property type="protein sequence ID" value="KAE9304221.1"/>
    <property type="molecule type" value="Genomic_DNA"/>
</dbReference>
<reference evidence="5 7" key="1">
    <citation type="submission" date="2018-09" db="EMBL/GenBank/DDBJ databases">
        <title>Genomic investigation of the strawberry pathogen Phytophthora fragariae indicates pathogenicity is determined by transcriptional variation in three key races.</title>
        <authorList>
            <person name="Adams T.M."/>
            <person name="Armitage A.D."/>
            <person name="Sobczyk M.K."/>
            <person name="Bates H.J."/>
            <person name="Dunwell J.M."/>
            <person name="Nellist C.F."/>
            <person name="Harrison R.J."/>
        </authorList>
    </citation>
    <scope>NUCLEOTIDE SEQUENCE [LARGE SCALE GENOMIC DNA]</scope>
    <source>
        <strain evidence="2 5">SCRP249</strain>
        <strain evidence="3 7">SCRP324</strain>
        <strain evidence="4 6">SCRP333</strain>
    </source>
</reference>
<feature type="transmembrane region" description="Helical" evidence="1">
    <location>
        <begin position="117"/>
        <end position="137"/>
    </location>
</feature>
<protein>
    <submittedName>
        <fullName evidence="2">Uncharacterized protein</fullName>
    </submittedName>
</protein>
<gene>
    <name evidence="2" type="ORF">PR001_g23887</name>
    <name evidence="3" type="ORF">PR002_g21187</name>
    <name evidence="4" type="ORF">PR003_g21805</name>
</gene>
<keyword evidence="6" id="KW-1185">Reference proteome</keyword>
<accession>A0A6A3III8</accession>
<evidence type="ECO:0000313" key="7">
    <source>
        <dbReference type="Proteomes" id="UP000435112"/>
    </source>
</evidence>
<proteinExistence type="predicted"/>
<feature type="transmembrane region" description="Helical" evidence="1">
    <location>
        <begin position="144"/>
        <end position="162"/>
    </location>
</feature>
<evidence type="ECO:0000313" key="6">
    <source>
        <dbReference type="Proteomes" id="UP000434957"/>
    </source>
</evidence>
<dbReference type="AlphaFoldDB" id="A0A6A3III8"/>
<dbReference type="EMBL" id="QXFU01002109">
    <property type="protein sequence ID" value="KAE8990319.1"/>
    <property type="molecule type" value="Genomic_DNA"/>
</dbReference>
<evidence type="ECO:0000313" key="2">
    <source>
        <dbReference type="EMBL" id="KAE8981841.1"/>
    </source>
</evidence>
<dbReference type="EMBL" id="QXFV01002918">
    <property type="protein sequence ID" value="KAE8981841.1"/>
    <property type="molecule type" value="Genomic_DNA"/>
</dbReference>
<evidence type="ECO:0000256" key="1">
    <source>
        <dbReference type="SAM" id="Phobius"/>
    </source>
</evidence>